<dbReference type="OrthoDB" id="479131at2"/>
<dbReference type="Pfam" id="PF07228">
    <property type="entry name" value="SpoIIE"/>
    <property type="match status" value="1"/>
</dbReference>
<dbReference type="InterPro" id="IPR036890">
    <property type="entry name" value="HATPase_C_sf"/>
</dbReference>
<dbReference type="InterPro" id="IPR001932">
    <property type="entry name" value="PPM-type_phosphatase-like_dom"/>
</dbReference>
<dbReference type="PANTHER" id="PTHR35801">
    <property type="entry name" value="PHOSPHOSERINE PHOSPHATASE RSBX"/>
    <property type="match status" value="1"/>
</dbReference>
<protein>
    <submittedName>
        <fullName evidence="3">Uncharacterized protein</fullName>
    </submittedName>
</protein>
<dbReference type="InterPro" id="IPR036457">
    <property type="entry name" value="PPM-type-like_dom_sf"/>
</dbReference>
<proteinExistence type="predicted"/>
<dbReference type="SUPFAM" id="SSF55874">
    <property type="entry name" value="ATPase domain of HSP90 chaperone/DNA topoisomerase II/histidine kinase"/>
    <property type="match status" value="1"/>
</dbReference>
<comment type="caution">
    <text evidence="3">The sequence shown here is derived from an EMBL/GenBank/DDBJ whole genome shotgun (WGS) entry which is preliminary data.</text>
</comment>
<gene>
    <name evidence="3" type="ORF">CRP01_39900</name>
</gene>
<dbReference type="Gene3D" id="3.30.565.10">
    <property type="entry name" value="Histidine kinase-like ATPase, C-terminal domain"/>
    <property type="match status" value="1"/>
</dbReference>
<feature type="domain" description="PPM-type phosphatase" evidence="1">
    <location>
        <begin position="100"/>
        <end position="292"/>
    </location>
</feature>
<dbReference type="AlphaFoldDB" id="A0A2D0MXE2"/>
<evidence type="ECO:0000313" key="3">
    <source>
        <dbReference type="EMBL" id="PHN00905.1"/>
    </source>
</evidence>
<dbReference type="SMART" id="SM00387">
    <property type="entry name" value="HATPase_c"/>
    <property type="match status" value="1"/>
</dbReference>
<dbReference type="InterPro" id="IPR003594">
    <property type="entry name" value="HATPase_dom"/>
</dbReference>
<dbReference type="Gene3D" id="3.60.40.10">
    <property type="entry name" value="PPM-type phosphatase domain"/>
    <property type="match status" value="1"/>
</dbReference>
<name>A0A2D0MXE2_FLAN2</name>
<dbReference type="EMBL" id="PDUD01000070">
    <property type="protein sequence ID" value="PHN00905.1"/>
    <property type="molecule type" value="Genomic_DNA"/>
</dbReference>
<dbReference type="Pfam" id="PF02518">
    <property type="entry name" value="HATPase_c"/>
    <property type="match status" value="1"/>
</dbReference>
<accession>A0A2D0MXE2</accession>
<dbReference type="PANTHER" id="PTHR35801:SF1">
    <property type="entry name" value="PHOSPHOSERINE PHOSPHATASE RSBX"/>
    <property type="match status" value="1"/>
</dbReference>
<evidence type="ECO:0000259" key="2">
    <source>
        <dbReference type="SMART" id="SM00387"/>
    </source>
</evidence>
<evidence type="ECO:0000313" key="4">
    <source>
        <dbReference type="Proteomes" id="UP000223913"/>
    </source>
</evidence>
<organism evidence="3 4">
    <name type="scientific">Flavilitoribacter nigricans (strain ATCC 23147 / DSM 23189 / NBRC 102662 / NCIMB 1420 / SS-2)</name>
    <name type="common">Lewinella nigricans</name>
    <dbReference type="NCBI Taxonomy" id="1122177"/>
    <lineage>
        <taxon>Bacteria</taxon>
        <taxon>Pseudomonadati</taxon>
        <taxon>Bacteroidota</taxon>
        <taxon>Saprospiria</taxon>
        <taxon>Saprospirales</taxon>
        <taxon>Lewinellaceae</taxon>
        <taxon>Flavilitoribacter</taxon>
    </lineage>
</organism>
<keyword evidence="4" id="KW-1185">Reference proteome</keyword>
<evidence type="ECO:0000259" key="1">
    <source>
        <dbReference type="SMART" id="SM00331"/>
    </source>
</evidence>
<sequence>MEELALVTSELCENAIKHAIEGTLILDVEKGGRILVIRLKDRGPGISDISMAMEKGYSSVKGSLGLGLEIVRRLMDDISIKSIVDQGTTIVAKKFLPLTTDIVEYGLLSIAADGYLYNGDAYVIKEFDGDSVLLSVIDGVGQGLKANLAASFMGRLIKENYRLPTAEILEICHELFKKGKMEGGAAVSIARLMPGKLEYAGIGDTHAYWINDKLNILKNIVGSVGNYNFKPPIVQEIPLSEPVTLCLCTDGIRNLLTRPPMEEFSDVQQLAKMLYNHHSRSYGDVTALVAHYKLCDS</sequence>
<dbReference type="InterPro" id="IPR039248">
    <property type="entry name" value="Ptase_RsbX"/>
</dbReference>
<reference evidence="3 4" key="1">
    <citation type="submission" date="2017-10" db="EMBL/GenBank/DDBJ databases">
        <title>The draft genome sequence of Lewinella nigricans NBRC 102662.</title>
        <authorList>
            <person name="Wang K."/>
        </authorList>
    </citation>
    <scope>NUCLEOTIDE SEQUENCE [LARGE SCALE GENOMIC DNA]</scope>
    <source>
        <strain evidence="3 4">NBRC 102662</strain>
    </source>
</reference>
<dbReference type="SMART" id="SM00331">
    <property type="entry name" value="PP2C_SIG"/>
    <property type="match status" value="1"/>
</dbReference>
<feature type="domain" description="Histidine kinase/HSP90-like ATPase" evidence="2">
    <location>
        <begin position="1"/>
        <end position="99"/>
    </location>
</feature>
<dbReference type="SUPFAM" id="SSF81606">
    <property type="entry name" value="PP2C-like"/>
    <property type="match status" value="1"/>
</dbReference>
<dbReference type="Proteomes" id="UP000223913">
    <property type="component" value="Unassembled WGS sequence"/>
</dbReference>